<accession>A0A2P1M5K0</accession>
<sequence>MRFFQLLCCFSLMSFSLGHFAFSVLRVCHPTCQSARIHCPPGELVDSDKFEICIPYIPFAFQETGLWKAFQNVTTHAGIRVRLLSSCFKNHYVSGCVGLENRCNHGVVHTQQKGGLVQRLCIRFIEPTDFQPGYRYVFNGKGYTGSQQFQALDHATYNNLAQLRPGEGKTAEDDYEEDEYWFLWQTPKPGSGYERLP</sequence>
<proteinExistence type="predicted"/>
<reference evidence="1" key="1">
    <citation type="journal article" date="2018" name="Virol. Sin.">
        <title>Longitudinal Surveillance of Betacoronaviruses in Fruit Bats in Yunnan Province, China During 2009-2016.</title>
        <authorList>
            <person name="Luo Y."/>
            <person name="Li B."/>
            <person name="Jiang R.D."/>
            <person name="Hu B.J."/>
            <person name="Luo D.S."/>
            <person name="Zhu G.J."/>
            <person name="Hu B."/>
            <person name="Liu H.Z."/>
            <person name="Zhang Y.Z."/>
            <person name="Yang X.L."/>
            <person name="Shi Z.L."/>
        </authorList>
    </citation>
    <scope>NUCLEOTIDE SEQUENCE</scope>
    <source>
        <strain evidence="1">Rousettus spp/Jinghong/2009</strain>
    </source>
</reference>
<name>A0A2P1M5K0_BCHK9</name>
<protein>
    <submittedName>
        <fullName evidence="1">NS7a</fullName>
    </submittedName>
</protein>
<dbReference type="EMBL" id="MG762674">
    <property type="protein sequence ID" value="AVP25411.1"/>
    <property type="molecule type" value="Genomic_RNA"/>
</dbReference>
<organism evidence="1">
    <name type="scientific">Bat coronavirus HKU9</name>
    <name type="common">BtCoV</name>
    <name type="synonym">BtCoV/HKU9</name>
    <dbReference type="NCBI Taxonomy" id="694006"/>
    <lineage>
        <taxon>Viruses</taxon>
        <taxon>Riboviria</taxon>
        <taxon>Orthornavirae</taxon>
        <taxon>Pisuviricota</taxon>
        <taxon>Pisoniviricetes</taxon>
        <taxon>Nidovirales</taxon>
        <taxon>Cornidovirineae</taxon>
        <taxon>Coronaviridae</taxon>
        <taxon>Orthocoronavirinae</taxon>
        <taxon>Betacoronavirus</taxon>
        <taxon>Nobecovirus</taxon>
        <taxon>Betacoronavirus rousetti</taxon>
    </lineage>
</organism>
<organismHost>
    <name type="scientific">Rousettus leschenaultii</name>
    <name type="common">Leschenault's rousette</name>
    <name type="synonym">Pteropus leschenaultii</name>
    <dbReference type="NCBI Taxonomy" id="9408"/>
</organismHost>
<evidence type="ECO:0000313" key="1">
    <source>
        <dbReference type="EMBL" id="AVP25411.1"/>
    </source>
</evidence>